<sequence length="64" mass="7152">MPIQDGSKPMISYTLAFYLSGNPILLYRDIASLRDYNSLLAQASGDLPTRLTNGLVCRPWHAVR</sequence>
<gene>
    <name evidence="1" type="ORF">D3250_07655</name>
</gene>
<dbReference type="EMBL" id="QYZP01000002">
    <property type="protein sequence ID" value="RJN31970.1"/>
    <property type="molecule type" value="Genomic_DNA"/>
</dbReference>
<evidence type="ECO:0000313" key="2">
    <source>
        <dbReference type="Proteomes" id="UP000266615"/>
    </source>
</evidence>
<organism evidence="1 2">
    <name type="scientific">Nesterenkonia natronophila</name>
    <dbReference type="NCBI Taxonomy" id="2174932"/>
    <lineage>
        <taxon>Bacteria</taxon>
        <taxon>Bacillati</taxon>
        <taxon>Actinomycetota</taxon>
        <taxon>Actinomycetes</taxon>
        <taxon>Micrococcales</taxon>
        <taxon>Micrococcaceae</taxon>
        <taxon>Nesterenkonia</taxon>
    </lineage>
</organism>
<accession>A0A3A4F665</accession>
<keyword evidence="2" id="KW-1185">Reference proteome</keyword>
<comment type="caution">
    <text evidence="1">The sequence shown here is derived from an EMBL/GenBank/DDBJ whole genome shotgun (WGS) entry which is preliminary data.</text>
</comment>
<reference evidence="1 2" key="1">
    <citation type="submission" date="2018-09" db="EMBL/GenBank/DDBJ databases">
        <title>Nesterenkonia natronophila sp. nov., an alkaliphilic actinobacteriume isolated from a soda lake, and emended description of the genus Nesterenkonia.</title>
        <authorList>
            <person name="Menes R.J."/>
            <person name="Iriarte A."/>
        </authorList>
    </citation>
    <scope>NUCLEOTIDE SEQUENCE [LARGE SCALE GENOMIC DNA]</scope>
    <source>
        <strain evidence="1 2">M8</strain>
    </source>
</reference>
<evidence type="ECO:0000313" key="1">
    <source>
        <dbReference type="EMBL" id="RJN31970.1"/>
    </source>
</evidence>
<name>A0A3A4F665_9MICC</name>
<dbReference type="AlphaFoldDB" id="A0A3A4F665"/>
<dbReference type="Proteomes" id="UP000266615">
    <property type="component" value="Unassembled WGS sequence"/>
</dbReference>
<protein>
    <submittedName>
        <fullName evidence="1">Uncharacterized protein</fullName>
    </submittedName>
</protein>
<proteinExistence type="predicted"/>